<keyword evidence="1" id="KW-0732">Signal</keyword>
<accession>A0A2J6PUC5</accession>
<gene>
    <name evidence="3" type="ORF">NA56DRAFT_648381</name>
</gene>
<evidence type="ECO:0000313" key="4">
    <source>
        <dbReference type="Proteomes" id="UP000235672"/>
    </source>
</evidence>
<feature type="chain" id="PRO_5014471199" description="Ubiquitin-like domain-containing protein" evidence="1">
    <location>
        <begin position="32"/>
        <end position="203"/>
    </location>
</feature>
<dbReference type="Gene3D" id="3.10.20.90">
    <property type="entry name" value="Phosphatidylinositol 3-kinase Catalytic Subunit, Chain A, domain 1"/>
    <property type="match status" value="1"/>
</dbReference>
<dbReference type="EMBL" id="KZ613498">
    <property type="protein sequence ID" value="PMD17638.1"/>
    <property type="molecule type" value="Genomic_DNA"/>
</dbReference>
<reference evidence="3 4" key="1">
    <citation type="submission" date="2016-05" db="EMBL/GenBank/DDBJ databases">
        <title>A degradative enzymes factory behind the ericoid mycorrhizal symbiosis.</title>
        <authorList>
            <consortium name="DOE Joint Genome Institute"/>
            <person name="Martino E."/>
            <person name="Morin E."/>
            <person name="Grelet G."/>
            <person name="Kuo A."/>
            <person name="Kohler A."/>
            <person name="Daghino S."/>
            <person name="Barry K."/>
            <person name="Choi C."/>
            <person name="Cichocki N."/>
            <person name="Clum A."/>
            <person name="Copeland A."/>
            <person name="Hainaut M."/>
            <person name="Haridas S."/>
            <person name="Labutti K."/>
            <person name="Lindquist E."/>
            <person name="Lipzen A."/>
            <person name="Khouja H.-R."/>
            <person name="Murat C."/>
            <person name="Ohm R."/>
            <person name="Olson A."/>
            <person name="Spatafora J."/>
            <person name="Veneault-Fourrey C."/>
            <person name="Henrissat B."/>
            <person name="Grigoriev I."/>
            <person name="Martin F."/>
            <person name="Perotto S."/>
        </authorList>
    </citation>
    <scope>NUCLEOTIDE SEQUENCE [LARGE SCALE GENOMIC DNA]</scope>
    <source>
        <strain evidence="3 4">UAMH 7357</strain>
    </source>
</reference>
<evidence type="ECO:0000256" key="1">
    <source>
        <dbReference type="SAM" id="SignalP"/>
    </source>
</evidence>
<evidence type="ECO:0000313" key="3">
    <source>
        <dbReference type="EMBL" id="PMD17638.1"/>
    </source>
</evidence>
<dbReference type="InterPro" id="IPR000626">
    <property type="entry name" value="Ubiquitin-like_dom"/>
</dbReference>
<dbReference type="InterPro" id="IPR029071">
    <property type="entry name" value="Ubiquitin-like_domsf"/>
</dbReference>
<dbReference type="PROSITE" id="PS50053">
    <property type="entry name" value="UBIQUITIN_2"/>
    <property type="match status" value="1"/>
</dbReference>
<proteinExistence type="predicted"/>
<dbReference type="SUPFAM" id="SSF54236">
    <property type="entry name" value="Ubiquitin-like"/>
    <property type="match status" value="1"/>
</dbReference>
<dbReference type="Gene3D" id="1.10.286.70">
    <property type="entry name" value="Get5 dimerization domain"/>
    <property type="match status" value="1"/>
</dbReference>
<sequence>MSKIPKHTLLAGLYVLPLLLLSSPLPLCSQAQLILLFSQYILPKAHLPLSKKIKLAPGAERSITVTLKSLRNPPLEITIPSVPLSTSVLWLKEEVERQKGIEVKKIRVLWEKKPVGDSKTLKDVLGEGKEGGKVEFSLMVIGGAGPAKKEEEIEPVVVGNGREVLRTEEFWGDLKGFLVARLKDEAEGERIWGIFKKAVDADK</sequence>
<dbReference type="OrthoDB" id="5366541at2759"/>
<name>A0A2J6PUC5_9HELO</name>
<keyword evidence="4" id="KW-1185">Reference proteome</keyword>
<dbReference type="AlphaFoldDB" id="A0A2J6PUC5"/>
<dbReference type="Proteomes" id="UP000235672">
    <property type="component" value="Unassembled WGS sequence"/>
</dbReference>
<feature type="signal peptide" evidence="1">
    <location>
        <begin position="1"/>
        <end position="31"/>
    </location>
</feature>
<dbReference type="STRING" id="1745343.A0A2J6PUC5"/>
<dbReference type="Pfam" id="PF12754">
    <property type="entry name" value="Get5_N"/>
    <property type="match status" value="1"/>
</dbReference>
<dbReference type="InterPro" id="IPR024737">
    <property type="entry name" value="Get5_N"/>
</dbReference>
<evidence type="ECO:0000259" key="2">
    <source>
        <dbReference type="PROSITE" id="PS50053"/>
    </source>
</evidence>
<dbReference type="InterPro" id="IPR049256">
    <property type="entry name" value="Get5_C"/>
</dbReference>
<dbReference type="Pfam" id="PF17183">
    <property type="entry name" value="Get5_C"/>
    <property type="match status" value="1"/>
</dbReference>
<protein>
    <recommendedName>
        <fullName evidence="2">Ubiquitin-like domain-containing protein</fullName>
    </recommendedName>
</protein>
<feature type="domain" description="Ubiquitin-like" evidence="2">
    <location>
        <begin position="63"/>
        <end position="123"/>
    </location>
</feature>
<organism evidence="3 4">
    <name type="scientific">Hyaloscypha hepaticicola</name>
    <dbReference type="NCBI Taxonomy" id="2082293"/>
    <lineage>
        <taxon>Eukaryota</taxon>
        <taxon>Fungi</taxon>
        <taxon>Dikarya</taxon>
        <taxon>Ascomycota</taxon>
        <taxon>Pezizomycotina</taxon>
        <taxon>Leotiomycetes</taxon>
        <taxon>Helotiales</taxon>
        <taxon>Hyaloscyphaceae</taxon>
        <taxon>Hyaloscypha</taxon>
    </lineage>
</organism>